<feature type="transmembrane region" description="Helical" evidence="11">
    <location>
        <begin position="6"/>
        <end position="25"/>
    </location>
</feature>
<reference evidence="14" key="1">
    <citation type="submission" date="2017-06" db="EMBL/GenBank/DDBJ databases">
        <authorList>
            <person name="Varghese N."/>
            <person name="Submissions S."/>
        </authorList>
    </citation>
    <scope>NUCLEOTIDE SEQUENCE [LARGE SCALE GENOMIC DNA]</scope>
    <source>
        <strain evidence="14">Ca-68</strain>
    </source>
</reference>
<keyword evidence="2 9" id="KW-0997">Cell inner membrane</keyword>
<evidence type="ECO:0000256" key="7">
    <source>
        <dbReference type="ARBA" id="ARBA00023306"/>
    </source>
</evidence>
<dbReference type="RefSeq" id="WP_089374864.1">
    <property type="nucleotide sequence ID" value="NZ_FZOA01000002.1"/>
</dbReference>
<name>A0A238YMI4_9PROT</name>
<keyword evidence="6 9" id="KW-0472">Membrane</keyword>
<dbReference type="EMBL" id="FZOA01000002">
    <property type="protein sequence ID" value="SNR72240.1"/>
    <property type="molecule type" value="Genomic_DNA"/>
</dbReference>
<evidence type="ECO:0000256" key="2">
    <source>
        <dbReference type="ARBA" id="ARBA00022519"/>
    </source>
</evidence>
<dbReference type="PANTHER" id="PTHR38685">
    <property type="entry name" value="CELL DIVISION PROTEIN ZIPA"/>
    <property type="match status" value="1"/>
</dbReference>
<sequence>MTDLHWALLGLGILIIAAVLVFNWWQERKFKQETSKRFEAPQYDALMEEMEGGRNEEFHINPDVILKDDEGEVTSAAELTGQQVEQYDADASALESSEPSSVQQLDDNAASSLAEELPMASEPAPWEDEEQAASAVPEPEIVRQAVSAADISLPAMVNPAIDLAAVLVLPKAVAGNRLREFLLSITDIDKPVHAYGLADDRQWHLLTREQEFSMFTAVTCALQLVDRAGAVSRGTLSRFHLAIEDLAQTLGATVEWRSEDAPLQQAAALDQFCIEVDQMVAFHLVAGEAGLFAGTKFRGLMETAGLVLGDEGTYYSMLESADGSRQVLFSIVNHDKQPFSLEMLRTSTIRGVTFQLDIPRVPVRAAAYDQMVKLARNLEQSLGAHLVDDKQRELSDVQIDNIRQQIKVIHSKMQDRHIAPGEAYALRLFS</sequence>
<evidence type="ECO:0000256" key="5">
    <source>
        <dbReference type="ARBA" id="ARBA00022989"/>
    </source>
</evidence>
<feature type="domain" description="ZipA C-terminal FtsZ-binding" evidence="12">
    <location>
        <begin position="276"/>
        <end position="406"/>
    </location>
</feature>
<gene>
    <name evidence="13" type="ORF">SAMN05192560_0734</name>
</gene>
<keyword evidence="4 9" id="KW-0812">Transmembrane</keyword>
<comment type="subcellular location">
    <subcellularLocation>
        <location evidence="9">Cell inner membrane</location>
        <topology evidence="9">Single-pass type I membrane protein</topology>
    </subcellularLocation>
</comment>
<comment type="function">
    <text evidence="8">Essential cell division protein that stabilizes the FtsZ protofilaments by cross-linking them and that serves as a cytoplasmic membrane anchor for the Z ring. Also required for the recruitment to the septal ring of downstream cell division proteins.</text>
</comment>
<accession>A0A238YMI4</accession>
<keyword evidence="14" id="KW-1185">Reference proteome</keyword>
<dbReference type="InterPro" id="IPR036765">
    <property type="entry name" value="ZipA_FtsZ-bd_C_sf"/>
</dbReference>
<dbReference type="AlphaFoldDB" id="A0A238YMI4"/>
<keyword evidence="7 8" id="KW-0131">Cell cycle</keyword>
<keyword evidence="5 11" id="KW-1133">Transmembrane helix</keyword>
<dbReference type="SMART" id="SM00771">
    <property type="entry name" value="ZipA_C"/>
    <property type="match status" value="1"/>
</dbReference>
<evidence type="ECO:0000256" key="8">
    <source>
        <dbReference type="RuleBase" id="RU003612"/>
    </source>
</evidence>
<evidence type="ECO:0000256" key="3">
    <source>
        <dbReference type="ARBA" id="ARBA00022618"/>
    </source>
</evidence>
<dbReference type="GO" id="GO:0005886">
    <property type="term" value="C:plasma membrane"/>
    <property type="evidence" value="ECO:0007669"/>
    <property type="project" value="UniProtKB-SubCell"/>
</dbReference>
<feature type="compositionally biased region" description="Polar residues" evidence="10">
    <location>
        <begin position="94"/>
        <end position="111"/>
    </location>
</feature>
<protein>
    <recommendedName>
        <fullName evidence="8">Cell division protein ZipA</fullName>
    </recommendedName>
</protein>
<evidence type="ECO:0000256" key="1">
    <source>
        <dbReference type="ARBA" id="ARBA00022475"/>
    </source>
</evidence>
<proteinExistence type="inferred from homology"/>
<dbReference type="GO" id="GO:0000917">
    <property type="term" value="P:division septum assembly"/>
    <property type="evidence" value="ECO:0007669"/>
    <property type="project" value="TreeGrafter"/>
</dbReference>
<dbReference type="InterPro" id="IPR011919">
    <property type="entry name" value="Cell_div_ZipA"/>
</dbReference>
<dbReference type="InterPro" id="IPR007449">
    <property type="entry name" value="ZipA_FtsZ-bd_C"/>
</dbReference>
<dbReference type="PANTHER" id="PTHR38685:SF1">
    <property type="entry name" value="CELL DIVISION PROTEIN ZIPA"/>
    <property type="match status" value="1"/>
</dbReference>
<dbReference type="GO" id="GO:0032153">
    <property type="term" value="C:cell division site"/>
    <property type="evidence" value="ECO:0007669"/>
    <property type="project" value="TreeGrafter"/>
</dbReference>
<keyword evidence="3 8" id="KW-0132">Cell division</keyword>
<organism evidence="13 14">
    <name type="scientific">Methylobacillus rhizosphaerae</name>
    <dbReference type="NCBI Taxonomy" id="551994"/>
    <lineage>
        <taxon>Bacteria</taxon>
        <taxon>Pseudomonadati</taxon>
        <taxon>Pseudomonadota</taxon>
        <taxon>Betaproteobacteria</taxon>
        <taxon>Nitrosomonadales</taxon>
        <taxon>Methylophilaceae</taxon>
        <taxon>Methylobacillus</taxon>
    </lineage>
</organism>
<comment type="similarity">
    <text evidence="8">Belongs to the ZipA family.</text>
</comment>
<dbReference type="Proteomes" id="UP000198305">
    <property type="component" value="Unassembled WGS sequence"/>
</dbReference>
<dbReference type="OrthoDB" id="8521018at2"/>
<evidence type="ECO:0000256" key="11">
    <source>
        <dbReference type="SAM" id="Phobius"/>
    </source>
</evidence>
<evidence type="ECO:0000256" key="10">
    <source>
        <dbReference type="SAM" id="MobiDB-lite"/>
    </source>
</evidence>
<evidence type="ECO:0000256" key="4">
    <source>
        <dbReference type="ARBA" id="ARBA00022692"/>
    </source>
</evidence>
<feature type="region of interest" description="Disordered" evidence="10">
    <location>
        <begin position="88"/>
        <end position="136"/>
    </location>
</feature>
<keyword evidence="1 9" id="KW-1003">Cell membrane</keyword>
<evidence type="ECO:0000313" key="14">
    <source>
        <dbReference type="Proteomes" id="UP000198305"/>
    </source>
</evidence>
<evidence type="ECO:0000256" key="6">
    <source>
        <dbReference type="ARBA" id="ARBA00023136"/>
    </source>
</evidence>
<evidence type="ECO:0000256" key="9">
    <source>
        <dbReference type="RuleBase" id="RU003613"/>
    </source>
</evidence>
<dbReference type="Gene3D" id="3.30.1400.10">
    <property type="entry name" value="ZipA, C-terminal FtsZ-binding domain"/>
    <property type="match status" value="1"/>
</dbReference>
<dbReference type="SUPFAM" id="SSF64383">
    <property type="entry name" value="Cell-division protein ZipA, C-terminal domain"/>
    <property type="match status" value="1"/>
</dbReference>
<evidence type="ECO:0000313" key="13">
    <source>
        <dbReference type="EMBL" id="SNR72240.1"/>
    </source>
</evidence>
<dbReference type="Pfam" id="PF04354">
    <property type="entry name" value="ZipA_C"/>
    <property type="match status" value="1"/>
</dbReference>
<evidence type="ECO:0000259" key="12">
    <source>
        <dbReference type="SMART" id="SM00771"/>
    </source>
</evidence>